<accession>A0AC61DFJ5</accession>
<evidence type="ECO:0000313" key="2">
    <source>
        <dbReference type="Proteomes" id="UP000224460"/>
    </source>
</evidence>
<dbReference type="EMBL" id="PEDL01000002">
    <property type="protein sequence ID" value="PHV71608.1"/>
    <property type="molecule type" value="Genomic_DNA"/>
</dbReference>
<keyword evidence="2" id="KW-1185">Reference proteome</keyword>
<gene>
    <name evidence="1" type="ORF">CS063_03320</name>
</gene>
<protein>
    <submittedName>
        <fullName evidence="1">Capsular biosynthesis protein</fullName>
    </submittedName>
</protein>
<proteinExistence type="predicted"/>
<comment type="caution">
    <text evidence="1">The sequence shown here is derived from an EMBL/GenBank/DDBJ whole genome shotgun (WGS) entry which is preliminary data.</text>
</comment>
<name>A0AC61DFJ5_9FIRM</name>
<dbReference type="Proteomes" id="UP000224460">
    <property type="component" value="Unassembled WGS sequence"/>
</dbReference>
<organism evidence="1 2">
    <name type="scientific">Sporanaerobium hydrogeniformans</name>
    <dbReference type="NCBI Taxonomy" id="3072179"/>
    <lineage>
        <taxon>Bacteria</taxon>
        <taxon>Bacillati</taxon>
        <taxon>Bacillota</taxon>
        <taxon>Clostridia</taxon>
        <taxon>Lachnospirales</taxon>
        <taxon>Lachnospiraceae</taxon>
        <taxon>Sporanaerobium</taxon>
    </lineage>
</organism>
<evidence type="ECO:0000313" key="1">
    <source>
        <dbReference type="EMBL" id="PHV71608.1"/>
    </source>
</evidence>
<reference evidence="1" key="1">
    <citation type="submission" date="2017-10" db="EMBL/GenBank/DDBJ databases">
        <title>Genome sequence of cellulolytic Lachnospiraceae bacterium XHS1971 isolated from hotspring sediment.</title>
        <authorList>
            <person name="Vasudevan G."/>
            <person name="Joshi A.J."/>
            <person name="Hivarkar S."/>
            <person name="Lanjekar V.B."/>
            <person name="Dhakephalkar P.K."/>
            <person name="Dagar S."/>
        </authorList>
    </citation>
    <scope>NUCLEOTIDE SEQUENCE</scope>
    <source>
        <strain evidence="1">XHS1971</strain>
    </source>
</reference>
<sequence length="449" mass="49355">MKKSLALGLIVLLTTGLISGCGNGGSKQEATPASPQLEASKTPSETSKEPVTLRFSWWGGDERNEATLKVIEKFEAEYPHITIEPEFGGSDGYQEKLSTSLAGNAAADIIQNGTGWMPDFVSRGDFFIDFNTYKEQIDLSGFDAQYLENVGTFDGKLLGLPTGIAGPTFLINKTLATKIGLEVPQDLTWEDLITLGKKVKEYDNNLYLLNMDSSTLKTHVLRPYILQLTGTPFIDDEAKVPSFTNEQLLQVMDYIKALYDNNVVQPASESASFKDAVQTNPKWIAGEFVGILTDSSRVDVMTSANTEVEYMIASMPQLQDKKNDGYYANPPQLMCINKASKHIEEAVLFLDYFYNNAEAAEILKDLRSVPPTAQAREICEEKALISPLVKEAVDKALELNGTNEMGLTTDGEIEAVMDDMIESVIYGKTGTVEAVDNAVKMFTHVLSDK</sequence>